<sequence length="85" mass="9645">MSRLDPNGADRSGLIDFFTSNDFPFHVSPQQWTAAGVEERIDSSTLRSDDYDPFWLQHEQLSNLGIVRLEDNTRDDNIAMCAVTP</sequence>
<evidence type="ECO:0000313" key="2">
    <source>
        <dbReference type="Proteomes" id="UP000094793"/>
    </source>
</evidence>
<protein>
    <submittedName>
        <fullName evidence="1">Acetyltransferase, GNAT family</fullName>
    </submittedName>
</protein>
<dbReference type="EMBL" id="CP017150">
    <property type="protein sequence ID" value="AOP53338.1"/>
    <property type="molecule type" value="Genomic_DNA"/>
</dbReference>
<evidence type="ECO:0000313" key="1">
    <source>
        <dbReference type="EMBL" id="AOP53338.1"/>
    </source>
</evidence>
<reference evidence="2" key="1">
    <citation type="submission" date="2016-09" db="EMBL/GenBank/DDBJ databases">
        <title>Complete Genome Sequence of Brevibacterium linens SMQ-1335.</title>
        <authorList>
            <person name="de Melo A.G."/>
            <person name="Labrie S.J."/>
            <person name="Dumaresq J."/>
            <person name="Roberts R.J."/>
            <person name="Tremblay D.M."/>
            <person name="Moineau S."/>
        </authorList>
    </citation>
    <scope>NUCLEOTIDE SEQUENCE [LARGE SCALE GENOMIC DNA]</scope>
    <source>
        <strain evidence="2">SMQ-1335</strain>
    </source>
</reference>
<dbReference type="GO" id="GO:0016740">
    <property type="term" value="F:transferase activity"/>
    <property type="evidence" value="ECO:0007669"/>
    <property type="project" value="UniProtKB-KW"/>
</dbReference>
<name>A0A1D7W3U9_BREAU</name>
<dbReference type="AlphaFoldDB" id="A0A1D7W3U9"/>
<organism evidence="1 2">
    <name type="scientific">Brevibacterium aurantiacum</name>
    <dbReference type="NCBI Taxonomy" id="273384"/>
    <lineage>
        <taxon>Bacteria</taxon>
        <taxon>Bacillati</taxon>
        <taxon>Actinomycetota</taxon>
        <taxon>Actinomycetes</taxon>
        <taxon>Micrococcales</taxon>
        <taxon>Brevibacteriaceae</taxon>
        <taxon>Brevibacterium</taxon>
    </lineage>
</organism>
<dbReference type="PATRIC" id="fig|1703.10.peg.1672"/>
<gene>
    <name evidence="1" type="ORF">BLSMQ_1628</name>
</gene>
<accession>A0A1D7W3U9</accession>
<dbReference type="KEGG" id="blin:BLSMQ_1628"/>
<proteinExistence type="predicted"/>
<keyword evidence="1" id="KW-0808">Transferase</keyword>
<dbReference type="Proteomes" id="UP000094793">
    <property type="component" value="Chromosome"/>
</dbReference>